<keyword evidence="10" id="KW-1185">Reference proteome</keyword>
<keyword evidence="2 5" id="KW-0645">Protease</keyword>
<feature type="active site" description="Charge relay system" evidence="5">
    <location>
        <position position="606"/>
    </location>
</feature>
<dbReference type="Proteomes" id="UP000054481">
    <property type="component" value="Unassembled WGS sequence"/>
</dbReference>
<dbReference type="PROSITE" id="PS51892">
    <property type="entry name" value="SUBTILASE"/>
    <property type="match status" value="1"/>
</dbReference>
<evidence type="ECO:0000313" key="10">
    <source>
        <dbReference type="Proteomes" id="UP000054481"/>
    </source>
</evidence>
<dbReference type="PANTHER" id="PTHR43806">
    <property type="entry name" value="PEPTIDASE S8"/>
    <property type="match status" value="1"/>
</dbReference>
<feature type="domain" description="DUF7580" evidence="8">
    <location>
        <begin position="194"/>
        <end position="409"/>
    </location>
</feature>
<feature type="region of interest" description="Disordered" evidence="6">
    <location>
        <begin position="485"/>
        <end position="509"/>
    </location>
</feature>
<feature type="active site" description="Charge relay system" evidence="5">
    <location>
        <position position="565"/>
    </location>
</feature>
<dbReference type="InterPro" id="IPR000209">
    <property type="entry name" value="Peptidase_S8/S53_dom"/>
</dbReference>
<evidence type="ECO:0000259" key="8">
    <source>
        <dbReference type="Pfam" id="PF24476"/>
    </source>
</evidence>
<evidence type="ECO:0000256" key="2">
    <source>
        <dbReference type="ARBA" id="ARBA00022670"/>
    </source>
</evidence>
<dbReference type="Pfam" id="PF00082">
    <property type="entry name" value="Peptidase_S8"/>
    <property type="match status" value="1"/>
</dbReference>
<dbReference type="PRINTS" id="PR00723">
    <property type="entry name" value="SUBTILISIN"/>
</dbReference>
<feature type="region of interest" description="Disordered" evidence="6">
    <location>
        <begin position="88"/>
        <end position="121"/>
    </location>
</feature>
<gene>
    <name evidence="9" type="ORF">HIM_09769</name>
</gene>
<dbReference type="Pfam" id="PF24476">
    <property type="entry name" value="DUF7580"/>
    <property type="match status" value="1"/>
</dbReference>
<evidence type="ECO:0000256" key="5">
    <source>
        <dbReference type="PROSITE-ProRule" id="PRU01240"/>
    </source>
</evidence>
<feature type="domain" description="Peptidase S8/S53" evidence="7">
    <location>
        <begin position="558"/>
        <end position="773"/>
    </location>
</feature>
<keyword evidence="3 5" id="KW-0378">Hydrolase</keyword>
<organism evidence="9 10">
    <name type="scientific">Hirsutella minnesotensis 3608</name>
    <dbReference type="NCBI Taxonomy" id="1043627"/>
    <lineage>
        <taxon>Eukaryota</taxon>
        <taxon>Fungi</taxon>
        <taxon>Dikarya</taxon>
        <taxon>Ascomycota</taxon>
        <taxon>Pezizomycotina</taxon>
        <taxon>Sordariomycetes</taxon>
        <taxon>Hypocreomycetidae</taxon>
        <taxon>Hypocreales</taxon>
        <taxon>Ophiocordycipitaceae</taxon>
        <taxon>Hirsutella</taxon>
    </lineage>
</organism>
<dbReference type="InterPro" id="IPR023828">
    <property type="entry name" value="Peptidase_S8_Ser-AS"/>
</dbReference>
<protein>
    <submittedName>
        <fullName evidence="9">Uncharacterized protein</fullName>
    </submittedName>
</protein>
<feature type="active site" description="Charge relay system" evidence="5">
    <location>
        <position position="754"/>
    </location>
</feature>
<comment type="similarity">
    <text evidence="1 5">Belongs to the peptidase S8 family.</text>
</comment>
<dbReference type="InterPro" id="IPR015500">
    <property type="entry name" value="Peptidase_S8_subtilisin-rel"/>
</dbReference>
<dbReference type="PANTHER" id="PTHR43806:SF11">
    <property type="entry name" value="CEREVISIN-RELATED"/>
    <property type="match status" value="1"/>
</dbReference>
<dbReference type="InterPro" id="IPR036852">
    <property type="entry name" value="Peptidase_S8/S53_dom_sf"/>
</dbReference>
<dbReference type="InterPro" id="IPR050131">
    <property type="entry name" value="Peptidase_S8_subtilisin-like"/>
</dbReference>
<name>A0A0F7ZKZ8_9HYPO</name>
<evidence type="ECO:0000313" key="9">
    <source>
        <dbReference type="EMBL" id="KJZ70855.1"/>
    </source>
</evidence>
<accession>A0A0F7ZKZ8</accession>
<proteinExistence type="inferred from homology"/>
<dbReference type="AlphaFoldDB" id="A0A0F7ZKZ8"/>
<evidence type="ECO:0000256" key="4">
    <source>
        <dbReference type="ARBA" id="ARBA00022825"/>
    </source>
</evidence>
<dbReference type="PROSITE" id="PS00138">
    <property type="entry name" value="SUBTILASE_SER"/>
    <property type="match status" value="1"/>
</dbReference>
<feature type="region of interest" description="Disordered" evidence="6">
    <location>
        <begin position="416"/>
        <end position="448"/>
    </location>
</feature>
<dbReference type="GO" id="GO:0004252">
    <property type="term" value="F:serine-type endopeptidase activity"/>
    <property type="evidence" value="ECO:0007669"/>
    <property type="project" value="UniProtKB-UniRule"/>
</dbReference>
<dbReference type="SUPFAM" id="SSF52743">
    <property type="entry name" value="Subtilisin-like"/>
    <property type="match status" value="1"/>
</dbReference>
<keyword evidence="4 5" id="KW-0720">Serine protease</keyword>
<dbReference type="OrthoDB" id="4927437at2759"/>
<dbReference type="EMBL" id="KQ030603">
    <property type="protein sequence ID" value="KJZ70855.1"/>
    <property type="molecule type" value="Genomic_DNA"/>
</dbReference>
<evidence type="ECO:0000256" key="6">
    <source>
        <dbReference type="SAM" id="MobiDB-lite"/>
    </source>
</evidence>
<dbReference type="Gene3D" id="3.40.50.200">
    <property type="entry name" value="Peptidase S8/S53 domain"/>
    <property type="match status" value="1"/>
</dbReference>
<dbReference type="GO" id="GO:0006508">
    <property type="term" value="P:proteolysis"/>
    <property type="evidence" value="ECO:0007669"/>
    <property type="project" value="UniProtKB-KW"/>
</dbReference>
<evidence type="ECO:0000259" key="7">
    <source>
        <dbReference type="Pfam" id="PF00082"/>
    </source>
</evidence>
<dbReference type="InterPro" id="IPR056002">
    <property type="entry name" value="DUF7580"/>
</dbReference>
<feature type="compositionally biased region" description="Basic and acidic residues" evidence="6">
    <location>
        <begin position="422"/>
        <end position="431"/>
    </location>
</feature>
<evidence type="ECO:0000256" key="3">
    <source>
        <dbReference type="ARBA" id="ARBA00022801"/>
    </source>
</evidence>
<sequence length="841" mass="94338">MPRLNIENREFQALVDLRQMVAPLIAKSVSRDRGTVTSLKVLNSWENLTIEISQLLLYLKEEQDLSEVDYGNFRNGLHDVLSLIDERVDPTGQGTENSEQAGELDENDGGPVDVTHHTKPNVDKTKYIEATRIVDVHTSPGFRFAIQVRACTGAYCTKYLYPCAEPKISGRKQLVRWSLSLNGLFRESPKLRNSNLKSVNVCKTIKKSFKHGRKLDVLVHAEYLLHDPKQWELIKRPPLWPILSLEDVLDVGASHFMPGDKVILAANLAHALRRMYSGDMTIREMTAKDIYFLFDPSNGMVSEGYNPYLACSLVLPRGHEKSDVEDPEKHGDPFESEKRKNYGNSIKFPMLVSFGELLMEIALGRKMGPYDCRVDIALLAEIDPKHYTGPVVKMVGKPYVDVIIECLSANQTDVFDSDSDSDWDHDSDANDSRNPNGQDTEEVRKKRKEAEERRCREIILAAVARLEEALTIFAKPDVNSPFQFKFQKPTRGPTTATKAWGPIDKAGRQVTDGQSFDDVRLNVGQTDQRVMWAAEFFKSAHDFYQSNIQDIPVTENNRIRIAVLDTGVDDRSSFWRGRSGIRKIKGSPIKKTEHFVGDSIDDELGHGTNVAAIISKIAPEADFYIAKISRGRETKGTQHIIDAIEWAVKHDVHVINMSFCLPKNPSNVEVRRKIEEATSKGVIFVAAASNHGNNESRGFPAKLLQVICIHAVDGKGNKSGLNPAPKQGAKNFGSLGVAVESEWDEGEVYLEGTSYATPVVTGMISNVLRFVQYAWGKGLLAEELYKEAFSSRGMSNILGELAERTSDGYDYIQPKWKIWGEKDEVWDVVSKMKSAVQKDMD</sequence>
<reference evidence="9 10" key="1">
    <citation type="journal article" date="2014" name="Genome Biol. Evol.">
        <title>Comparative genomics and transcriptomics analyses reveal divergent lifestyle features of nematode endoparasitic fungus Hirsutella minnesotensis.</title>
        <authorList>
            <person name="Lai Y."/>
            <person name="Liu K."/>
            <person name="Zhang X."/>
            <person name="Zhang X."/>
            <person name="Li K."/>
            <person name="Wang N."/>
            <person name="Shu C."/>
            <person name="Wu Y."/>
            <person name="Wang C."/>
            <person name="Bushley K.E."/>
            <person name="Xiang M."/>
            <person name="Liu X."/>
        </authorList>
    </citation>
    <scope>NUCLEOTIDE SEQUENCE [LARGE SCALE GENOMIC DNA]</scope>
    <source>
        <strain evidence="9 10">3608</strain>
    </source>
</reference>
<evidence type="ECO:0000256" key="1">
    <source>
        <dbReference type="ARBA" id="ARBA00011073"/>
    </source>
</evidence>